<dbReference type="PROSITE" id="PS50969">
    <property type="entry name" value="FCP1"/>
    <property type="match status" value="1"/>
</dbReference>
<dbReference type="Proteomes" id="UP000326759">
    <property type="component" value="Unassembled WGS sequence"/>
</dbReference>
<dbReference type="GO" id="GO:0090364">
    <property type="term" value="P:regulation of proteasome assembly"/>
    <property type="evidence" value="ECO:0007669"/>
    <property type="project" value="InterPro"/>
</dbReference>
<name>A0A5N5T829_9CRUS</name>
<gene>
    <name evidence="3" type="primary">ublcp1</name>
    <name evidence="3" type="ORF">Anas_11408</name>
</gene>
<keyword evidence="1" id="KW-0472">Membrane</keyword>
<evidence type="ECO:0000256" key="1">
    <source>
        <dbReference type="SAM" id="Phobius"/>
    </source>
</evidence>
<accession>A0A5N5T829</accession>
<evidence type="ECO:0000313" key="4">
    <source>
        <dbReference type="Proteomes" id="UP000326759"/>
    </source>
</evidence>
<keyword evidence="4" id="KW-1185">Reference proteome</keyword>
<dbReference type="PANTHER" id="PTHR48493:SF1">
    <property type="entry name" value="UBIQUITIN-LIKE DOMAIN-CONTAINING CTD PHOSPHATASE 1"/>
    <property type="match status" value="1"/>
</dbReference>
<dbReference type="SUPFAM" id="SSF56784">
    <property type="entry name" value="HAD-like"/>
    <property type="match status" value="1"/>
</dbReference>
<protein>
    <submittedName>
        <fullName evidence="3">Ubiquitin-like domain-containing CTD phosphatase 1</fullName>
    </submittedName>
</protein>
<dbReference type="SMART" id="SM00577">
    <property type="entry name" value="CPDc"/>
    <property type="match status" value="1"/>
</dbReference>
<dbReference type="PANTHER" id="PTHR48493">
    <property type="entry name" value="UBIQUITIN-LIKE DOMAIN-CONTAINING CTD PHOSPHATASE 1"/>
    <property type="match status" value="1"/>
</dbReference>
<feature type="transmembrane region" description="Helical" evidence="1">
    <location>
        <begin position="21"/>
        <end position="44"/>
    </location>
</feature>
<proteinExistence type="predicted"/>
<comment type="caution">
    <text evidence="3">The sequence shown here is derived from an EMBL/GenBank/DDBJ whole genome shotgun (WGS) entry which is preliminary data.</text>
</comment>
<dbReference type="InterPro" id="IPR051658">
    <property type="entry name" value="UBLCP1"/>
</dbReference>
<dbReference type="AlphaFoldDB" id="A0A5N5T829"/>
<evidence type="ECO:0000259" key="2">
    <source>
        <dbReference type="PROSITE" id="PS50969"/>
    </source>
</evidence>
<dbReference type="InterPro" id="IPR036412">
    <property type="entry name" value="HAD-like_sf"/>
</dbReference>
<dbReference type="InterPro" id="IPR004274">
    <property type="entry name" value="FCP1_dom"/>
</dbReference>
<evidence type="ECO:0000313" key="3">
    <source>
        <dbReference type="EMBL" id="KAB7502329.1"/>
    </source>
</evidence>
<keyword evidence="1" id="KW-0812">Transmembrane</keyword>
<keyword evidence="1" id="KW-1133">Transmembrane helix</keyword>
<dbReference type="Gene3D" id="3.40.50.1000">
    <property type="entry name" value="HAD superfamily/HAD-like"/>
    <property type="match status" value="1"/>
</dbReference>
<reference evidence="3 4" key="1">
    <citation type="journal article" date="2019" name="PLoS Biol.">
        <title>Sex chromosomes control vertical transmission of feminizing Wolbachia symbionts in an isopod.</title>
        <authorList>
            <person name="Becking T."/>
            <person name="Chebbi M.A."/>
            <person name="Giraud I."/>
            <person name="Moumen B."/>
            <person name="Laverre T."/>
            <person name="Caubet Y."/>
            <person name="Peccoud J."/>
            <person name="Gilbert C."/>
            <person name="Cordaux R."/>
        </authorList>
    </citation>
    <scope>NUCLEOTIDE SEQUENCE [LARGE SCALE GENOMIC DNA]</scope>
    <source>
        <strain evidence="3">ANa2</strain>
        <tissue evidence="3">Whole body excluding digestive tract and cuticle</tissue>
    </source>
</reference>
<dbReference type="GO" id="GO:0005634">
    <property type="term" value="C:nucleus"/>
    <property type="evidence" value="ECO:0007669"/>
    <property type="project" value="TreeGrafter"/>
</dbReference>
<dbReference type="GO" id="GO:0004722">
    <property type="term" value="F:protein serine/threonine phosphatase activity"/>
    <property type="evidence" value="ECO:0007669"/>
    <property type="project" value="TreeGrafter"/>
</dbReference>
<feature type="domain" description="FCP1 homology" evidence="2">
    <location>
        <begin position="100"/>
        <end position="210"/>
    </location>
</feature>
<dbReference type="Pfam" id="PF03031">
    <property type="entry name" value="NIF"/>
    <property type="match status" value="1"/>
</dbReference>
<dbReference type="EMBL" id="SEYY01007871">
    <property type="protein sequence ID" value="KAB7502329.1"/>
    <property type="molecule type" value="Genomic_DNA"/>
</dbReference>
<dbReference type="InterPro" id="IPR023214">
    <property type="entry name" value="HAD_sf"/>
</dbReference>
<organism evidence="3 4">
    <name type="scientific">Armadillidium nasatum</name>
    <dbReference type="NCBI Taxonomy" id="96803"/>
    <lineage>
        <taxon>Eukaryota</taxon>
        <taxon>Metazoa</taxon>
        <taxon>Ecdysozoa</taxon>
        <taxon>Arthropoda</taxon>
        <taxon>Crustacea</taxon>
        <taxon>Multicrustacea</taxon>
        <taxon>Malacostraca</taxon>
        <taxon>Eumalacostraca</taxon>
        <taxon>Peracarida</taxon>
        <taxon>Isopoda</taxon>
        <taxon>Oniscidea</taxon>
        <taxon>Crinocheta</taxon>
        <taxon>Armadillidiidae</taxon>
        <taxon>Armadillidium</taxon>
    </lineage>
</organism>
<sequence length="210" mass="24190">MNKTKPFPWTDQDFCDTIKFSILYILKVCQILLLNGVIMLIGSLESAVEEAQTIPDDLPPVLNDLDIPEDKIVAVKDRSEYLSKVEKRIKDYQIKILNEPRPGKKLLVLDIDYTLFDHKSTAETGLELMRPFLHEFLASAYMNYDIVIWSATSMKWIEEKMKLLGVSTHPDYKIAFYMDSLAMITVDTPDYGVIEVRIFTYSSSVPFLHL</sequence>
<dbReference type="OrthoDB" id="1711508at2759"/>